<evidence type="ECO:0000313" key="5">
    <source>
        <dbReference type="Proteomes" id="UP000249390"/>
    </source>
</evidence>
<keyword evidence="1" id="KW-0507">mRNA processing</keyword>
<keyword evidence="5" id="KW-1185">Reference proteome</keyword>
<dbReference type="Proteomes" id="UP000249390">
    <property type="component" value="Unassembled WGS sequence"/>
</dbReference>
<dbReference type="AlphaFoldDB" id="A0A328DZ89"/>
<evidence type="ECO:0000256" key="2">
    <source>
        <dbReference type="SAM" id="MobiDB-lite"/>
    </source>
</evidence>
<dbReference type="GO" id="GO:0031124">
    <property type="term" value="P:mRNA 3'-end processing"/>
    <property type="evidence" value="ECO:0007669"/>
    <property type="project" value="TreeGrafter"/>
</dbReference>
<dbReference type="FunFam" id="1.25.40.90:FF:000018">
    <property type="entry name" value="ENTH/VHS family protein isoform 1"/>
    <property type="match status" value="1"/>
</dbReference>
<evidence type="ECO:0000259" key="3">
    <source>
        <dbReference type="PROSITE" id="PS51391"/>
    </source>
</evidence>
<dbReference type="PANTHER" id="PTHR12460">
    <property type="entry name" value="CYCLIN-DEPENDENT KINASE INHIBITOR-RELATED PROTEIN"/>
    <property type="match status" value="1"/>
</dbReference>
<feature type="region of interest" description="Disordered" evidence="2">
    <location>
        <begin position="25"/>
        <end position="52"/>
    </location>
</feature>
<dbReference type="GO" id="GO:0005634">
    <property type="term" value="C:nucleus"/>
    <property type="evidence" value="ECO:0007669"/>
    <property type="project" value="UniProtKB-ARBA"/>
</dbReference>
<comment type="caution">
    <text evidence="4">The sequence shown here is derived from an EMBL/GenBank/DDBJ whole genome shotgun (WGS) entry which is preliminary data.</text>
</comment>
<organism evidence="4 5">
    <name type="scientific">Cuscuta australis</name>
    <dbReference type="NCBI Taxonomy" id="267555"/>
    <lineage>
        <taxon>Eukaryota</taxon>
        <taxon>Viridiplantae</taxon>
        <taxon>Streptophyta</taxon>
        <taxon>Embryophyta</taxon>
        <taxon>Tracheophyta</taxon>
        <taxon>Spermatophyta</taxon>
        <taxon>Magnoliopsida</taxon>
        <taxon>eudicotyledons</taxon>
        <taxon>Gunneridae</taxon>
        <taxon>Pentapetalae</taxon>
        <taxon>asterids</taxon>
        <taxon>lamiids</taxon>
        <taxon>Solanales</taxon>
        <taxon>Convolvulaceae</taxon>
        <taxon>Cuscuteae</taxon>
        <taxon>Cuscuta</taxon>
        <taxon>Cuscuta subgen. Grammica</taxon>
        <taxon>Cuscuta sect. Cleistogrammica</taxon>
    </lineage>
</organism>
<gene>
    <name evidence="4" type="ORF">DM860_002089</name>
</gene>
<feature type="compositionally biased region" description="Basic and acidic residues" evidence="2">
    <location>
        <begin position="535"/>
        <end position="546"/>
    </location>
</feature>
<dbReference type="Gene3D" id="1.25.40.90">
    <property type="match status" value="1"/>
</dbReference>
<evidence type="ECO:0000256" key="1">
    <source>
        <dbReference type="ARBA" id="ARBA00022664"/>
    </source>
</evidence>
<dbReference type="PANTHER" id="PTHR12460:SF27">
    <property type="entry name" value="ENTH_VHS FAMILY PROTEIN"/>
    <property type="match status" value="1"/>
</dbReference>
<reference evidence="4 5" key="1">
    <citation type="submission" date="2018-06" db="EMBL/GenBank/DDBJ databases">
        <title>The Genome of Cuscuta australis (Dodder) Provides Insight into the Evolution of Plant Parasitism.</title>
        <authorList>
            <person name="Liu H."/>
        </authorList>
    </citation>
    <scope>NUCLEOTIDE SEQUENCE [LARGE SCALE GENOMIC DNA]</scope>
    <source>
        <strain evidence="5">cv. Yunnan</strain>
        <tissue evidence="4">Vines</tissue>
    </source>
</reference>
<dbReference type="SMART" id="SM00582">
    <property type="entry name" value="RPR"/>
    <property type="match status" value="1"/>
</dbReference>
<dbReference type="SUPFAM" id="SSF48464">
    <property type="entry name" value="ENTH/VHS domain"/>
    <property type="match status" value="1"/>
</dbReference>
<evidence type="ECO:0000313" key="4">
    <source>
        <dbReference type="EMBL" id="RAL49798.1"/>
    </source>
</evidence>
<dbReference type="InterPro" id="IPR006569">
    <property type="entry name" value="CID_dom"/>
</dbReference>
<dbReference type="PROSITE" id="PS51391">
    <property type="entry name" value="CID"/>
    <property type="match status" value="1"/>
</dbReference>
<proteinExistence type="predicted"/>
<sequence>MVDRATEPQVEVEKISQPHSSIAVTVARVSSSQQPSPYPLLSPDPAPLSSRRTAVLPTPSQAFAIPVLQPVPPAVPFPPRISSLGLLVLFSLIGIGRSNSCTEKHQEEANGLAAVKPEHLQEGLQRDYQILETQMLLRAIVEKGKTWIGKGKFHLPTFQNLETQMLLRAIVENKKESLPVYLCVNQRLEGGLTWFVSIIKSLCSFKDKAALPKSKTKDVECFWTFTAIMLWLLEHAHNFACIGRLKLGGKWPVLAGMNSVFSEVILADKLSKLNSSQQCIETLSHWCIFHRSKAEQVAATWDKQFKSSEMVLKVPLLYLANDILQNSKRNGNEFVTEFWKFLPSAVKDLVENGDSSARNVASRLVKIWEERKVFGSQSKSLNDVMLGNELPAPLQFHRKRSRSVKILKRDSRSLRTKLSIGGPAEKIVSALHLVLSEITSEEEEMSKCKSAVLRIRKIEKDVDTTLTTASDPNRKILSKELEEEENALKKCIEKLKVVEANRSTLVCRLRESLNEQESELENVRTQIQVAQAQTEESRDMRRHLDDESYVADSKPSTTAELSAKDGKKTAAAIAAEVADKLTASTSSQYIMSSVLSTFAAEAAKNAGHTNASPAAFPLTPPLPTPTINTANYSLPMSERPLPVIMPSQPANPPPPPPPYQSVLVLQHPTMQQQSHHFHSLPPNPPPPMQTYIQQPSGGIVASYGYPRIPSSTFLVPLAQPPPPPLQQHLTMPHQSPALQLPQHLPPLPTFNPLLHR</sequence>
<accession>A0A328DZ89</accession>
<name>A0A328DZ89_9ASTE</name>
<dbReference type="InterPro" id="IPR008942">
    <property type="entry name" value="ENTH_VHS"/>
</dbReference>
<feature type="compositionally biased region" description="Pro residues" evidence="2">
    <location>
        <begin position="36"/>
        <end position="46"/>
    </location>
</feature>
<protein>
    <recommendedName>
        <fullName evidence="3">CID domain-containing protein</fullName>
    </recommendedName>
</protein>
<dbReference type="CDD" id="cd16981">
    <property type="entry name" value="CID_RPRD_like"/>
    <property type="match status" value="1"/>
</dbReference>
<feature type="region of interest" description="Disordered" evidence="2">
    <location>
        <begin position="532"/>
        <end position="565"/>
    </location>
</feature>
<feature type="domain" description="CID" evidence="3">
    <location>
        <begin position="258"/>
        <end position="390"/>
    </location>
</feature>
<dbReference type="Pfam" id="PF04818">
    <property type="entry name" value="CID"/>
    <property type="match status" value="1"/>
</dbReference>
<dbReference type="EMBL" id="NQVE01000076">
    <property type="protein sequence ID" value="RAL49798.1"/>
    <property type="molecule type" value="Genomic_DNA"/>
</dbReference>
<dbReference type="GO" id="GO:0000993">
    <property type="term" value="F:RNA polymerase II complex binding"/>
    <property type="evidence" value="ECO:0007669"/>
    <property type="project" value="TreeGrafter"/>
</dbReference>